<dbReference type="STRING" id="938405.SAMN02927895_03089"/>
<gene>
    <name evidence="4" type="ORF">SAMN04487779_1011147</name>
</gene>
<feature type="domain" description="CBS" evidence="3">
    <location>
        <begin position="8"/>
        <end position="68"/>
    </location>
</feature>
<dbReference type="EMBL" id="FMZX01000011">
    <property type="protein sequence ID" value="SDD72478.1"/>
    <property type="molecule type" value="Genomic_DNA"/>
</dbReference>
<dbReference type="PANTHER" id="PTHR43080:SF2">
    <property type="entry name" value="CBS DOMAIN-CONTAINING PROTEIN"/>
    <property type="match status" value="1"/>
</dbReference>
<accession>A0A1G6X2Z2</accession>
<keyword evidence="5" id="KW-1185">Reference proteome</keyword>
<proteinExistence type="predicted"/>
<organism evidence="4 5">
    <name type="scientific">Belnapia rosea</name>
    <dbReference type="NCBI Taxonomy" id="938405"/>
    <lineage>
        <taxon>Bacteria</taxon>
        <taxon>Pseudomonadati</taxon>
        <taxon>Pseudomonadota</taxon>
        <taxon>Alphaproteobacteria</taxon>
        <taxon>Acetobacterales</taxon>
        <taxon>Roseomonadaceae</taxon>
        <taxon>Belnapia</taxon>
    </lineage>
</organism>
<protein>
    <submittedName>
        <fullName evidence="4">CBS domain-containing protein</fullName>
    </submittedName>
</protein>
<dbReference type="InterPro" id="IPR051257">
    <property type="entry name" value="Diverse_CBS-Domain"/>
</dbReference>
<dbReference type="Pfam" id="PF00571">
    <property type="entry name" value="CBS"/>
    <property type="match status" value="2"/>
</dbReference>
<evidence type="ECO:0000259" key="3">
    <source>
        <dbReference type="PROSITE" id="PS51371"/>
    </source>
</evidence>
<dbReference type="OrthoDB" id="9807125at2"/>
<keyword evidence="1 2" id="KW-0129">CBS domain</keyword>
<evidence type="ECO:0000313" key="4">
    <source>
        <dbReference type="EMBL" id="SDD72478.1"/>
    </source>
</evidence>
<dbReference type="InterPro" id="IPR044725">
    <property type="entry name" value="CBSX3_CBS_dom"/>
</dbReference>
<sequence length="145" mass="15229">MVIASILKTKGNSVISLGPEGTVLDAARLLAEHRIGAALVRSLDGALLGILSERDIVRGMAAHGPGTTGLPATQFMTRDLVTVQPQTLVTEALSLMTQRRVRHLPVLDAGGGLIGMVSIGDLVKARIEAAEQETEELKHYVVSAG</sequence>
<dbReference type="CDD" id="cd04623">
    <property type="entry name" value="CBS_pair_bac_euk"/>
    <property type="match status" value="1"/>
</dbReference>
<dbReference type="SMART" id="SM00116">
    <property type="entry name" value="CBS"/>
    <property type="match status" value="2"/>
</dbReference>
<dbReference type="RefSeq" id="WP_090565148.1">
    <property type="nucleotide sequence ID" value="NZ_FMXZ01000008.1"/>
</dbReference>
<dbReference type="AlphaFoldDB" id="A0A1G6X2Z2"/>
<dbReference type="Gene3D" id="3.10.580.10">
    <property type="entry name" value="CBS-domain"/>
    <property type="match status" value="1"/>
</dbReference>
<feature type="domain" description="CBS" evidence="3">
    <location>
        <begin position="76"/>
        <end position="133"/>
    </location>
</feature>
<evidence type="ECO:0000256" key="2">
    <source>
        <dbReference type="PROSITE-ProRule" id="PRU00703"/>
    </source>
</evidence>
<dbReference type="SUPFAM" id="SSF54631">
    <property type="entry name" value="CBS-domain pair"/>
    <property type="match status" value="1"/>
</dbReference>
<evidence type="ECO:0000313" key="5">
    <source>
        <dbReference type="Proteomes" id="UP000198925"/>
    </source>
</evidence>
<dbReference type="PANTHER" id="PTHR43080">
    <property type="entry name" value="CBS DOMAIN-CONTAINING PROTEIN CBSX3, MITOCHONDRIAL"/>
    <property type="match status" value="1"/>
</dbReference>
<dbReference type="InterPro" id="IPR046342">
    <property type="entry name" value="CBS_dom_sf"/>
</dbReference>
<evidence type="ECO:0000256" key="1">
    <source>
        <dbReference type="ARBA" id="ARBA00023122"/>
    </source>
</evidence>
<name>A0A1G6X2Z2_9PROT</name>
<dbReference type="InterPro" id="IPR000644">
    <property type="entry name" value="CBS_dom"/>
</dbReference>
<dbReference type="Proteomes" id="UP000198925">
    <property type="component" value="Unassembled WGS sequence"/>
</dbReference>
<dbReference type="PROSITE" id="PS51371">
    <property type="entry name" value="CBS"/>
    <property type="match status" value="2"/>
</dbReference>
<reference evidence="4 5" key="1">
    <citation type="submission" date="2016-10" db="EMBL/GenBank/DDBJ databases">
        <authorList>
            <person name="de Groot N.N."/>
        </authorList>
    </citation>
    <scope>NUCLEOTIDE SEQUENCE [LARGE SCALE GENOMIC DNA]</scope>
    <source>
        <strain evidence="4 5">CPCC 100156</strain>
    </source>
</reference>